<proteinExistence type="predicted"/>
<gene>
    <name evidence="1" type="ORF">Scep_030200</name>
</gene>
<dbReference type="PANTHER" id="PTHR11439:SF455">
    <property type="entry name" value="RLK (RECEPTOR-LIKE PROTEIN KINASE) 8, PUTATIVE-RELATED"/>
    <property type="match status" value="1"/>
</dbReference>
<evidence type="ECO:0000313" key="2">
    <source>
        <dbReference type="Proteomes" id="UP001419268"/>
    </source>
</evidence>
<dbReference type="CDD" id="cd09272">
    <property type="entry name" value="RNase_HI_RT_Ty1"/>
    <property type="match status" value="1"/>
</dbReference>
<reference evidence="1 2" key="1">
    <citation type="submission" date="2024-01" db="EMBL/GenBank/DDBJ databases">
        <title>Genome assemblies of Stephania.</title>
        <authorList>
            <person name="Yang L."/>
        </authorList>
    </citation>
    <scope>NUCLEOTIDE SEQUENCE [LARGE SCALE GENOMIC DNA]</scope>
    <source>
        <strain evidence="1">JXDWG</strain>
        <tissue evidence="1">Leaf</tissue>
    </source>
</reference>
<evidence type="ECO:0000313" key="1">
    <source>
        <dbReference type="EMBL" id="KAK9083729.1"/>
    </source>
</evidence>
<dbReference type="EMBL" id="JBBNAG010000013">
    <property type="protein sequence ID" value="KAK9083729.1"/>
    <property type="molecule type" value="Genomic_DNA"/>
</dbReference>
<comment type="caution">
    <text evidence="1">The sequence shown here is derived from an EMBL/GenBank/DDBJ whole genome shotgun (WGS) entry which is preliminary data.</text>
</comment>
<name>A0AAP0HE48_9MAGN</name>
<dbReference type="AlphaFoldDB" id="A0AAP0HE48"/>
<keyword evidence="2" id="KW-1185">Reference proteome</keyword>
<organism evidence="1 2">
    <name type="scientific">Stephania cephalantha</name>
    <dbReference type="NCBI Taxonomy" id="152367"/>
    <lineage>
        <taxon>Eukaryota</taxon>
        <taxon>Viridiplantae</taxon>
        <taxon>Streptophyta</taxon>
        <taxon>Embryophyta</taxon>
        <taxon>Tracheophyta</taxon>
        <taxon>Spermatophyta</taxon>
        <taxon>Magnoliopsida</taxon>
        <taxon>Ranunculales</taxon>
        <taxon>Menispermaceae</taxon>
        <taxon>Menispermoideae</taxon>
        <taxon>Cissampelideae</taxon>
        <taxon>Stephania</taxon>
    </lineage>
</organism>
<protein>
    <submittedName>
        <fullName evidence="1">Uncharacterized protein</fullName>
    </submittedName>
</protein>
<accession>A0AAP0HE48</accession>
<dbReference type="PANTHER" id="PTHR11439">
    <property type="entry name" value="GAG-POL-RELATED RETROTRANSPOSON"/>
    <property type="match status" value="1"/>
</dbReference>
<dbReference type="Proteomes" id="UP001419268">
    <property type="component" value="Unassembled WGS sequence"/>
</dbReference>
<sequence length="122" mass="13809">MARSRMESEYRPLAHVVAEISRVQSLLSKLNIPCLAAPVVWCDNISAKALAHNPVYHVRKKHIELDIHYVRDKVLAGQIFIQHVPSNDQIADCFTMVFAASRFSFLRSKLGVVSLPLRLRGM</sequence>